<gene>
    <name evidence="2" type="ORF">TvY486_0021330</name>
</gene>
<dbReference type="EMBL" id="CAEX01003409">
    <property type="protein sequence ID" value="CCD19432.1"/>
    <property type="molecule type" value="Genomic_DNA"/>
</dbReference>
<evidence type="ECO:0000256" key="1">
    <source>
        <dbReference type="SAM" id="MobiDB-lite"/>
    </source>
</evidence>
<feature type="region of interest" description="Disordered" evidence="1">
    <location>
        <begin position="198"/>
        <end position="238"/>
    </location>
</feature>
<dbReference type="AlphaFoldDB" id="F9WPF5"/>
<accession>F9WPF5</accession>
<keyword evidence="3" id="KW-1185">Reference proteome</keyword>
<feature type="region of interest" description="Disordered" evidence="1">
    <location>
        <begin position="1"/>
        <end position="25"/>
    </location>
</feature>
<dbReference type="Proteomes" id="UP000009027">
    <property type="component" value="Unassembled WGS sequence"/>
</dbReference>
<name>F9WPF5_TRYVY</name>
<reference evidence="2 3" key="1">
    <citation type="journal article" date="2012" name="Proc. Natl. Acad. Sci. U.S.A.">
        <title>Antigenic diversity is generated by distinct evolutionary mechanisms in African trypanosome species.</title>
        <authorList>
            <person name="Jackson A.P."/>
            <person name="Berry A."/>
            <person name="Aslett M."/>
            <person name="Allison H.C."/>
            <person name="Burton P."/>
            <person name="Vavrova-Anderson J."/>
            <person name="Brown R."/>
            <person name="Browne H."/>
            <person name="Corton N."/>
            <person name="Hauser H."/>
            <person name="Gamble J."/>
            <person name="Gilderthorp R."/>
            <person name="Marcello L."/>
            <person name="McQuillan J."/>
            <person name="Otto T.D."/>
            <person name="Quail M.A."/>
            <person name="Sanders M.J."/>
            <person name="van Tonder A."/>
            <person name="Ginger M.L."/>
            <person name="Field M.C."/>
            <person name="Barry J.D."/>
            <person name="Hertz-Fowler C."/>
            <person name="Berriman M."/>
        </authorList>
    </citation>
    <scope>NUCLEOTIDE SEQUENCE</scope>
    <source>
        <strain evidence="2 3">Y486</strain>
    </source>
</reference>
<proteinExistence type="predicted"/>
<sequence length="238" mass="25308">MHPFPRDLGHLNAAPGSSSLSGMKSGCATPVRQDCGGQQAHEYQKGRVPHHRQSGVNEVLRILPCTCGRAALDARRLLLLISGNVECNPGPQIRGAQWNSGGLSQAKRVALERKLHEDMASFCLLQEARLASAECAALKIGGYQHVGQARTPHGGGASILVRDGVGVEVGVLEKKIPESDNDTEVLSQCESHDRIGALAQKDRRSHRAAEHLAGSKRAIGGRSGRELTPRAVSSVASE</sequence>
<protein>
    <submittedName>
        <fullName evidence="2">Uncharacterized protein</fullName>
    </submittedName>
</protein>
<evidence type="ECO:0000313" key="2">
    <source>
        <dbReference type="EMBL" id="CCD19432.1"/>
    </source>
</evidence>
<dbReference type="VEuPathDB" id="TriTrypDB:TvY486_0021330"/>
<organism evidence="2 3">
    <name type="scientific">Trypanosoma vivax (strain Y486)</name>
    <dbReference type="NCBI Taxonomy" id="1055687"/>
    <lineage>
        <taxon>Eukaryota</taxon>
        <taxon>Discoba</taxon>
        <taxon>Euglenozoa</taxon>
        <taxon>Kinetoplastea</taxon>
        <taxon>Metakinetoplastina</taxon>
        <taxon>Trypanosomatida</taxon>
        <taxon>Trypanosomatidae</taxon>
        <taxon>Trypanosoma</taxon>
        <taxon>Duttonella</taxon>
    </lineage>
</organism>
<evidence type="ECO:0000313" key="3">
    <source>
        <dbReference type="Proteomes" id="UP000009027"/>
    </source>
</evidence>